<proteinExistence type="predicted"/>
<name>A0A0P6S7B3_9STRE</name>
<sequence length="63" mass="7256">MSSTGLNLKKRRLELIKNTMEDTTSVLAMTLRKEKLACQQLKVEILIGENLIMSMDMMKNLKK</sequence>
<comment type="caution">
    <text evidence="1">The sequence shown here is derived from an EMBL/GenBank/DDBJ whole genome shotgun (WGS) entry which is preliminary data.</text>
</comment>
<gene>
    <name evidence="1" type="ORF">AKK44_05910</name>
</gene>
<protein>
    <submittedName>
        <fullName evidence="1">Uncharacterized protein</fullName>
    </submittedName>
</protein>
<organism evidence="1 2">
    <name type="scientific">Streptococcus phocae</name>
    <dbReference type="NCBI Taxonomy" id="119224"/>
    <lineage>
        <taxon>Bacteria</taxon>
        <taxon>Bacillati</taxon>
        <taxon>Bacillota</taxon>
        <taxon>Bacilli</taxon>
        <taxon>Lactobacillales</taxon>
        <taxon>Streptococcaceae</taxon>
        <taxon>Streptococcus</taxon>
    </lineage>
</organism>
<dbReference type="AlphaFoldDB" id="A0A0P6S7B3"/>
<evidence type="ECO:0000313" key="1">
    <source>
        <dbReference type="EMBL" id="KPJ22170.1"/>
    </source>
</evidence>
<dbReference type="Proteomes" id="UP000049578">
    <property type="component" value="Unassembled WGS sequence"/>
</dbReference>
<dbReference type="EMBL" id="LHQM01000025">
    <property type="protein sequence ID" value="KPJ22170.1"/>
    <property type="molecule type" value="Genomic_DNA"/>
</dbReference>
<evidence type="ECO:0000313" key="2">
    <source>
        <dbReference type="Proteomes" id="UP000049578"/>
    </source>
</evidence>
<accession>A0A0P6S7B3</accession>
<reference evidence="1 2" key="1">
    <citation type="submission" date="2015-08" db="EMBL/GenBank/DDBJ databases">
        <title>Genome sequence of Streptococcus phocae subsp. phocae ATCC 51973T isolated from liver specimen obtained from seal.</title>
        <authorList>
            <person name="Avendano-Herrera R."/>
        </authorList>
    </citation>
    <scope>NUCLEOTIDE SEQUENCE [LARGE SCALE GENOMIC DNA]</scope>
    <source>
        <strain evidence="1 2">ATCC 51973</strain>
    </source>
</reference>
<keyword evidence="2" id="KW-1185">Reference proteome</keyword>